<keyword evidence="2" id="KW-1003">Cell membrane</keyword>
<feature type="transmembrane region" description="Helical" evidence="6">
    <location>
        <begin position="134"/>
        <end position="151"/>
    </location>
</feature>
<dbReference type="PANTHER" id="PTHR32196">
    <property type="entry name" value="ABC TRANSPORTER PERMEASE PROTEIN YPHD-RELATED-RELATED"/>
    <property type="match status" value="1"/>
</dbReference>
<accession>A0A0G2Z774</accession>
<dbReference type="CDD" id="cd06579">
    <property type="entry name" value="TM_PBP1_transp_AraH_like"/>
    <property type="match status" value="1"/>
</dbReference>
<dbReference type="AlphaFoldDB" id="A0A0G2Z774"/>
<keyword evidence="8" id="KW-1185">Reference proteome</keyword>
<evidence type="ECO:0000256" key="5">
    <source>
        <dbReference type="ARBA" id="ARBA00023136"/>
    </source>
</evidence>
<keyword evidence="4 6" id="KW-1133">Transmembrane helix</keyword>
<dbReference type="EMBL" id="CP011232">
    <property type="protein sequence ID" value="AKI97417.1"/>
    <property type="molecule type" value="Genomic_DNA"/>
</dbReference>
<dbReference type="GO" id="GO:0005886">
    <property type="term" value="C:plasma membrane"/>
    <property type="evidence" value="ECO:0007669"/>
    <property type="project" value="UniProtKB-SubCell"/>
</dbReference>
<feature type="transmembrane region" description="Helical" evidence="6">
    <location>
        <begin position="298"/>
        <end position="316"/>
    </location>
</feature>
<evidence type="ECO:0000256" key="3">
    <source>
        <dbReference type="ARBA" id="ARBA00022692"/>
    </source>
</evidence>
<evidence type="ECO:0000256" key="2">
    <source>
        <dbReference type="ARBA" id="ARBA00022475"/>
    </source>
</evidence>
<gene>
    <name evidence="7" type="ORF">IX53_05850</name>
</gene>
<dbReference type="Pfam" id="PF02653">
    <property type="entry name" value="BPD_transp_2"/>
    <property type="match status" value="1"/>
</dbReference>
<evidence type="ECO:0000256" key="4">
    <source>
        <dbReference type="ARBA" id="ARBA00022989"/>
    </source>
</evidence>
<dbReference type="KEGG" id="kpf:IX53_05850"/>
<evidence type="ECO:0000256" key="6">
    <source>
        <dbReference type="SAM" id="Phobius"/>
    </source>
</evidence>
<keyword evidence="5 6" id="KW-0472">Membrane</keyword>
<feature type="transmembrane region" description="Helical" evidence="6">
    <location>
        <begin position="172"/>
        <end position="188"/>
    </location>
</feature>
<organism evidence="7 8">
    <name type="scientific">Kosmotoga pacifica</name>
    <dbReference type="NCBI Taxonomy" id="1330330"/>
    <lineage>
        <taxon>Bacteria</taxon>
        <taxon>Thermotogati</taxon>
        <taxon>Thermotogota</taxon>
        <taxon>Thermotogae</taxon>
        <taxon>Kosmotogales</taxon>
        <taxon>Kosmotogaceae</taxon>
        <taxon>Kosmotoga</taxon>
    </lineage>
</organism>
<evidence type="ECO:0000313" key="8">
    <source>
        <dbReference type="Proteomes" id="UP000035159"/>
    </source>
</evidence>
<dbReference type="GO" id="GO:0022857">
    <property type="term" value="F:transmembrane transporter activity"/>
    <property type="evidence" value="ECO:0007669"/>
    <property type="project" value="InterPro"/>
</dbReference>
<dbReference type="STRING" id="1330330.IX53_05850"/>
<proteinExistence type="predicted"/>
<feature type="transmembrane region" description="Helical" evidence="6">
    <location>
        <begin position="97"/>
        <end position="114"/>
    </location>
</feature>
<comment type="subcellular location">
    <subcellularLocation>
        <location evidence="1">Cell membrane</location>
        <topology evidence="1">Multi-pass membrane protein</topology>
    </subcellularLocation>
</comment>
<feature type="transmembrane region" description="Helical" evidence="6">
    <location>
        <begin position="222"/>
        <end position="243"/>
    </location>
</feature>
<keyword evidence="3 6" id="KW-0812">Transmembrane</keyword>
<protein>
    <submittedName>
        <fullName evidence="7">ABC transporter permease</fullName>
    </submittedName>
</protein>
<dbReference type="RefSeq" id="WP_047754551.1">
    <property type="nucleotide sequence ID" value="NZ_CAJUHA010000015.1"/>
</dbReference>
<evidence type="ECO:0000313" key="7">
    <source>
        <dbReference type="EMBL" id="AKI97417.1"/>
    </source>
</evidence>
<feature type="transmembrane region" description="Helical" evidence="6">
    <location>
        <begin position="73"/>
        <end position="90"/>
    </location>
</feature>
<name>A0A0G2Z774_9BACT</name>
<reference evidence="7 8" key="1">
    <citation type="submission" date="2015-04" db="EMBL/GenBank/DDBJ databases">
        <title>Complete Genome Sequence of Kosmotoga pacifica SLHLJ1.</title>
        <authorList>
            <person name="Jiang L.J."/>
            <person name="Shao Z.Z."/>
            <person name="Jebbar M."/>
        </authorList>
    </citation>
    <scope>NUCLEOTIDE SEQUENCE [LARGE SCALE GENOMIC DNA]</scope>
    <source>
        <strain evidence="7 8">SLHLJ1</strain>
    </source>
</reference>
<dbReference type="Proteomes" id="UP000035159">
    <property type="component" value="Chromosome"/>
</dbReference>
<feature type="transmembrane region" description="Helical" evidence="6">
    <location>
        <begin position="255"/>
        <end position="286"/>
    </location>
</feature>
<sequence length="325" mass="34201">MAANNNGSLLLRLLNFKEVGGVISLVAIFAIFGVMNPQFLSLGNLVTISTVAAELGIVTMGINLVMISGEFDLSVGSIFALTPIIFALLAKNGIPAILAVVIALAFAAGQGIVNGVVTTKGRIPSFITTLGTQWFWRGVVLAVTGGFPIILPSSGKLIAEIFGGRFGPNMRWSSLWFLGFTFLFYFILDWTRYGNWISASGGNPNVADAMGVESWKIKTSTFMISGLMAGLAGIATFARFRIVDPSLGIEMELQAITAAVIGGTLMTGGYGSAFGAFLGSIILASLNNGLILIGAPAYWYQAFVGIILIAAALSNIKIKKKLVGE</sequence>
<feature type="transmembrane region" description="Helical" evidence="6">
    <location>
        <begin position="19"/>
        <end position="35"/>
    </location>
</feature>
<dbReference type="InterPro" id="IPR001851">
    <property type="entry name" value="ABC_transp_permease"/>
</dbReference>
<evidence type="ECO:0000256" key="1">
    <source>
        <dbReference type="ARBA" id="ARBA00004651"/>
    </source>
</evidence>
<dbReference type="PATRIC" id="fig|1330330.3.peg.1185"/>